<evidence type="ECO:0000256" key="4">
    <source>
        <dbReference type="ARBA" id="ARBA00023136"/>
    </source>
</evidence>
<proteinExistence type="predicted"/>
<dbReference type="AlphaFoldDB" id="A0A1P8MSJ7"/>
<protein>
    <recommendedName>
        <fullName evidence="8">DoxX</fullName>
    </recommendedName>
</protein>
<organism evidence="6 7">
    <name type="scientific">Tateyamaria omphalii</name>
    <dbReference type="NCBI Taxonomy" id="299262"/>
    <lineage>
        <taxon>Bacteria</taxon>
        <taxon>Pseudomonadati</taxon>
        <taxon>Pseudomonadota</taxon>
        <taxon>Alphaproteobacteria</taxon>
        <taxon>Rhodobacterales</taxon>
        <taxon>Roseobacteraceae</taxon>
        <taxon>Tateyamaria</taxon>
    </lineage>
</organism>
<feature type="transmembrane region" description="Helical" evidence="5">
    <location>
        <begin position="84"/>
        <end position="106"/>
    </location>
</feature>
<keyword evidence="3 5" id="KW-1133">Transmembrane helix</keyword>
<dbReference type="GO" id="GO:0016020">
    <property type="term" value="C:membrane"/>
    <property type="evidence" value="ECO:0007669"/>
    <property type="project" value="UniProtKB-SubCell"/>
</dbReference>
<dbReference type="RefSeq" id="WP_076626891.1">
    <property type="nucleotide sequence ID" value="NZ_CP019312.1"/>
</dbReference>
<feature type="transmembrane region" description="Helical" evidence="5">
    <location>
        <begin position="20"/>
        <end position="39"/>
    </location>
</feature>
<dbReference type="EMBL" id="CP019312">
    <property type="protein sequence ID" value="APX11025.1"/>
    <property type="molecule type" value="Genomic_DNA"/>
</dbReference>
<evidence type="ECO:0000313" key="7">
    <source>
        <dbReference type="Proteomes" id="UP000186336"/>
    </source>
</evidence>
<dbReference type="Proteomes" id="UP000186336">
    <property type="component" value="Chromosome"/>
</dbReference>
<dbReference type="STRING" id="299262.BWR18_04470"/>
<reference evidence="6 7" key="1">
    <citation type="submission" date="2017-01" db="EMBL/GenBank/DDBJ databases">
        <title>Complete genome of Tateyamaria omphalii DOK1-4 isolated from seawater in Dokdo.</title>
        <authorList>
            <person name="Kim J.H."/>
            <person name="Chi W.-J."/>
        </authorList>
    </citation>
    <scope>NUCLEOTIDE SEQUENCE [LARGE SCALE GENOMIC DNA]</scope>
    <source>
        <strain evidence="6 7">DOK1-4</strain>
    </source>
</reference>
<dbReference type="KEGG" id="tom:BWR18_04470"/>
<evidence type="ECO:0000256" key="2">
    <source>
        <dbReference type="ARBA" id="ARBA00022692"/>
    </source>
</evidence>
<sequence>MTALSRLHAAIFGPLEHVEWLLPTLARFLFAAVLAVYFWVSGMTKLGDGVFGIFQPSLGAYAQIFPKVMENVGYDVTQLSLFHWAVVTAGTVAEFVLPLLIIIGLLTRLASLGMIGFIVVQSLTDLNGHDKWGDGLVLGAWFDAPSNSLIMDQRALWVFLLLLLVIKGAGPISFDRALAPKPAPAAA</sequence>
<evidence type="ECO:0008006" key="8">
    <source>
        <dbReference type="Google" id="ProtNLM"/>
    </source>
</evidence>
<dbReference type="OrthoDB" id="121744at2"/>
<dbReference type="Pfam" id="PF07681">
    <property type="entry name" value="DoxX"/>
    <property type="match status" value="1"/>
</dbReference>
<keyword evidence="4 5" id="KW-0472">Membrane</keyword>
<feature type="transmembrane region" description="Helical" evidence="5">
    <location>
        <begin position="46"/>
        <end position="64"/>
    </location>
</feature>
<keyword evidence="7" id="KW-1185">Reference proteome</keyword>
<name>A0A1P8MSJ7_9RHOB</name>
<evidence type="ECO:0000313" key="6">
    <source>
        <dbReference type="EMBL" id="APX11025.1"/>
    </source>
</evidence>
<evidence type="ECO:0000256" key="1">
    <source>
        <dbReference type="ARBA" id="ARBA00004141"/>
    </source>
</evidence>
<keyword evidence="2 5" id="KW-0812">Transmembrane</keyword>
<evidence type="ECO:0000256" key="5">
    <source>
        <dbReference type="SAM" id="Phobius"/>
    </source>
</evidence>
<dbReference type="InterPro" id="IPR032808">
    <property type="entry name" value="DoxX"/>
</dbReference>
<feature type="transmembrane region" description="Helical" evidence="5">
    <location>
        <begin position="155"/>
        <end position="174"/>
    </location>
</feature>
<evidence type="ECO:0000256" key="3">
    <source>
        <dbReference type="ARBA" id="ARBA00022989"/>
    </source>
</evidence>
<accession>A0A1P8MSJ7</accession>
<gene>
    <name evidence="6" type="ORF">BWR18_04470</name>
</gene>
<comment type="subcellular location">
    <subcellularLocation>
        <location evidence="1">Membrane</location>
        <topology evidence="1">Multi-pass membrane protein</topology>
    </subcellularLocation>
</comment>